<keyword evidence="2" id="KW-0812">Transmembrane</keyword>
<protein>
    <recommendedName>
        <fullName evidence="5">DUF3341 domain-containing protein</fullName>
    </recommendedName>
</protein>
<dbReference type="RefSeq" id="WP_008476780.1">
    <property type="nucleotide sequence ID" value="NZ_CAGS01000152.1"/>
</dbReference>
<feature type="transmembrane region" description="Helical" evidence="2">
    <location>
        <begin position="96"/>
        <end position="118"/>
    </location>
</feature>
<evidence type="ECO:0000256" key="1">
    <source>
        <dbReference type="SAM" id="MobiDB-lite"/>
    </source>
</evidence>
<keyword evidence="2" id="KW-0472">Membrane</keyword>
<name>I4EFP6_9BACT</name>
<dbReference type="EMBL" id="CAGS01000152">
    <property type="protein sequence ID" value="CCF83508.1"/>
    <property type="molecule type" value="Genomic_DNA"/>
</dbReference>
<dbReference type="Pfam" id="PF11821">
    <property type="entry name" value="ActD"/>
    <property type="match status" value="1"/>
</dbReference>
<dbReference type="InterPro" id="IPR021776">
    <property type="entry name" value="ActD"/>
</dbReference>
<feature type="compositionally biased region" description="Polar residues" evidence="1">
    <location>
        <begin position="168"/>
        <end position="179"/>
    </location>
</feature>
<keyword evidence="2" id="KW-1133">Transmembrane helix</keyword>
<feature type="transmembrane region" description="Helical" evidence="2">
    <location>
        <begin position="55"/>
        <end position="76"/>
    </location>
</feature>
<accession>I4EFP6</accession>
<comment type="caution">
    <text evidence="3">The sequence shown here is derived from an EMBL/GenBank/DDBJ whole genome shotgun (WGS) entry which is preliminary data.</text>
</comment>
<organism evidence="3 4">
    <name type="scientific">Nitrolancea hollandica Lb</name>
    <dbReference type="NCBI Taxonomy" id="1129897"/>
    <lineage>
        <taxon>Bacteria</taxon>
        <taxon>Pseudomonadati</taxon>
        <taxon>Thermomicrobiota</taxon>
        <taxon>Thermomicrobia</taxon>
        <taxon>Sphaerobacterales</taxon>
        <taxon>Sphaerobacterineae</taxon>
        <taxon>Sphaerobacteraceae</taxon>
        <taxon>Nitrolancea</taxon>
    </lineage>
</organism>
<reference evidence="3 4" key="1">
    <citation type="journal article" date="2012" name="ISME J.">
        <title>Nitrification expanded: discovery, physiology and genomics of a nitrite-oxidizing bacterium from the phylum Chloroflexi.</title>
        <authorList>
            <person name="Sorokin D.Y."/>
            <person name="Lucker S."/>
            <person name="Vejmelkova D."/>
            <person name="Kostrikina N.A."/>
            <person name="Kleerebezem R."/>
            <person name="Rijpstra W.I."/>
            <person name="Damste J.S."/>
            <person name="Le Paslier D."/>
            <person name="Muyzer G."/>
            <person name="Wagner M."/>
            <person name="van Loosdrecht M.C."/>
            <person name="Daims H."/>
        </authorList>
    </citation>
    <scope>NUCLEOTIDE SEQUENCE [LARGE SCALE GENOMIC DNA]</scope>
    <source>
        <strain evidence="4">none</strain>
    </source>
</reference>
<evidence type="ECO:0000313" key="3">
    <source>
        <dbReference type="EMBL" id="CCF83508.1"/>
    </source>
</evidence>
<dbReference type="PANTHER" id="PTHR40394:SF2">
    <property type="entry name" value="QUINOL:CYTOCHROME C OXIDOREDUCTASE MEMBRANE PROTEIN"/>
    <property type="match status" value="1"/>
</dbReference>
<evidence type="ECO:0000256" key="2">
    <source>
        <dbReference type="SAM" id="Phobius"/>
    </source>
</evidence>
<gene>
    <name evidence="3" type="ORF">NITHO_2350003</name>
</gene>
<evidence type="ECO:0008006" key="5">
    <source>
        <dbReference type="Google" id="ProtNLM"/>
    </source>
</evidence>
<dbReference type="Proteomes" id="UP000004221">
    <property type="component" value="Unassembled WGS sequence"/>
</dbReference>
<feature type="region of interest" description="Disordered" evidence="1">
    <location>
        <begin position="166"/>
        <end position="187"/>
    </location>
</feature>
<dbReference type="AlphaFoldDB" id="I4EFP6"/>
<proteinExistence type="predicted"/>
<sequence length="187" mass="19545">MATQGVLGVYKDLDTAVGAVDALSEIGITRADFEVLSNAPFPEGTFGEEHGLHRLGLFPIVGAAIGFSVGLLITGGTQISYPLVTGGKPILSIPPMIIIMYEGTLLAAVIFTVIGVLFESRLPRLSSKLYSPKITEGSIGILVHAPSDRLDKVASTLRQAGAEEIQIEGQTGSKTVSPRTQERGAGA</sequence>
<evidence type="ECO:0000313" key="4">
    <source>
        <dbReference type="Proteomes" id="UP000004221"/>
    </source>
</evidence>
<keyword evidence="4" id="KW-1185">Reference proteome</keyword>
<dbReference type="OrthoDB" id="158822at2"/>
<dbReference type="PANTHER" id="PTHR40394">
    <property type="entry name" value="LIPOPROTEIN-RELATED"/>
    <property type="match status" value="1"/>
</dbReference>